<dbReference type="InterPro" id="IPR050336">
    <property type="entry name" value="Chromosome_partition/occlusion"/>
</dbReference>
<feature type="compositionally biased region" description="Basic and acidic residues" evidence="1">
    <location>
        <begin position="324"/>
        <end position="347"/>
    </location>
</feature>
<gene>
    <name evidence="3" type="ORF">G6W59_21665</name>
</gene>
<feature type="compositionally biased region" description="Low complexity" evidence="1">
    <location>
        <begin position="1"/>
        <end position="17"/>
    </location>
</feature>
<dbReference type="InterPro" id="IPR003115">
    <property type="entry name" value="ParB_N"/>
</dbReference>
<evidence type="ECO:0000313" key="4">
    <source>
        <dbReference type="Proteomes" id="UP000540128"/>
    </source>
</evidence>
<dbReference type="InterPro" id="IPR036086">
    <property type="entry name" value="ParB/Sulfiredoxin_sf"/>
</dbReference>
<dbReference type="Pfam" id="PF02195">
    <property type="entry name" value="ParB_N"/>
    <property type="match status" value="1"/>
</dbReference>
<evidence type="ECO:0000313" key="3">
    <source>
        <dbReference type="EMBL" id="NUV30882.1"/>
    </source>
</evidence>
<reference evidence="3 4" key="1">
    <citation type="submission" date="2020-03" db="EMBL/GenBank/DDBJ databases">
        <title>Complete genome sequence of sixteen Streptomyces strains facilitates identification of candidate genes involved in plant growth-promotion in grain legumes and cereals.</title>
        <authorList>
            <person name="Gopalakrishnan S."/>
            <person name="Thakur V."/>
            <person name="Saxena R."/>
            <person name="Vadlamudi S."/>
            <person name="Purohit S."/>
            <person name="Kumar V."/>
            <person name="Rathore A."/>
            <person name="Chitikineni A."/>
            <person name="Varshney R.K."/>
        </authorList>
    </citation>
    <scope>NUCLEOTIDE SEQUENCE [LARGE SCALE GENOMIC DNA]</scope>
    <source>
        <strain evidence="3 4">KAI-180</strain>
    </source>
</reference>
<feature type="region of interest" description="Disordered" evidence="1">
    <location>
        <begin position="322"/>
        <end position="350"/>
    </location>
</feature>
<feature type="domain" description="ParB-like N-terminal" evidence="2">
    <location>
        <begin position="31"/>
        <end position="119"/>
    </location>
</feature>
<dbReference type="GO" id="GO:0005694">
    <property type="term" value="C:chromosome"/>
    <property type="evidence" value="ECO:0007669"/>
    <property type="project" value="TreeGrafter"/>
</dbReference>
<dbReference type="EMBL" id="JAANNT010000020">
    <property type="protein sequence ID" value="NUV30882.1"/>
    <property type="molecule type" value="Genomic_DNA"/>
</dbReference>
<evidence type="ECO:0000259" key="2">
    <source>
        <dbReference type="SMART" id="SM00470"/>
    </source>
</evidence>
<organism evidence="3 4">
    <name type="scientific">Streptomyces odorifer</name>
    <dbReference type="NCBI Taxonomy" id="53450"/>
    <lineage>
        <taxon>Bacteria</taxon>
        <taxon>Bacillati</taxon>
        <taxon>Actinomycetota</taxon>
        <taxon>Actinomycetes</taxon>
        <taxon>Kitasatosporales</taxon>
        <taxon>Streptomycetaceae</taxon>
        <taxon>Streptomyces</taxon>
        <taxon>Streptomyces albidoflavus group</taxon>
    </lineage>
</organism>
<feature type="region of interest" description="Disordered" evidence="1">
    <location>
        <begin position="1"/>
        <end position="26"/>
    </location>
</feature>
<comment type="caution">
    <text evidence="3">The sequence shown here is derived from an EMBL/GenBank/DDBJ whole genome shotgun (WGS) entry which is preliminary data.</text>
</comment>
<dbReference type="SUPFAM" id="SSF110849">
    <property type="entry name" value="ParB/Sulfiredoxin"/>
    <property type="match status" value="1"/>
</dbReference>
<dbReference type="RefSeq" id="WP_175457149.1">
    <property type="nucleotide sequence ID" value="NZ_JAANNT010000020.1"/>
</dbReference>
<dbReference type="PANTHER" id="PTHR33375">
    <property type="entry name" value="CHROMOSOME-PARTITIONING PROTEIN PARB-RELATED"/>
    <property type="match status" value="1"/>
</dbReference>
<dbReference type="Proteomes" id="UP000540128">
    <property type="component" value="Unassembled WGS sequence"/>
</dbReference>
<accession>A0A7Y6F347</accession>
<evidence type="ECO:0000256" key="1">
    <source>
        <dbReference type="SAM" id="MobiDB-lite"/>
    </source>
</evidence>
<sequence>MTTKTSTKKPASSQKPALPAGIPFQPPAHAVSLDPALLVRDTCNARETNPEPSAEQIASIKALGVQDAISVRPRPDGKFGVFKGWRRAQAAQEANRTAKAEGRELQKVNAFVWEELTDQDGWTRMLSAIENMHRDPMADRDNVAALEQCLLDMPKEYLATASKALGVRRGAAAHARAAQRLDDATLRKAAGQGLDLEQMAHLEEVAKVPGAERRLLEARAKDGDSGKRGHWDQAMALLRAELAHTQKRADVLTSLKEQGVEVLRTGYSWEKDPSRPLTELITPLGNDLTAEAHRECPGHRATVDDDNEVVWHCADPGQYKHRVRPEAKEPKRKLSPEESAQRRRTIEGNRAWDAAREPRYSFITSLCRGAKIPEEARAFALRTLLELPSVYAKYAADRETAKVHSFMGKTAKESSRDCGDLLALPKAKESALLVAHVAAAYEHSMADRKCWMDLGRRRASWLLLLEQLGHTLSEVEQEAVARYRTATGNQG</sequence>
<dbReference type="PANTHER" id="PTHR33375:SF1">
    <property type="entry name" value="CHROMOSOME-PARTITIONING PROTEIN PARB-RELATED"/>
    <property type="match status" value="1"/>
</dbReference>
<dbReference type="GO" id="GO:0007059">
    <property type="term" value="P:chromosome segregation"/>
    <property type="evidence" value="ECO:0007669"/>
    <property type="project" value="TreeGrafter"/>
</dbReference>
<protein>
    <submittedName>
        <fullName evidence="3">ParB N-terminal domain-containing protein</fullName>
    </submittedName>
</protein>
<name>A0A7Y6F347_9ACTN</name>
<keyword evidence="4" id="KW-1185">Reference proteome</keyword>
<dbReference type="SMART" id="SM00470">
    <property type="entry name" value="ParB"/>
    <property type="match status" value="1"/>
</dbReference>
<proteinExistence type="predicted"/>
<dbReference type="Gene3D" id="3.90.1530.30">
    <property type="match status" value="1"/>
</dbReference>
<dbReference type="AlphaFoldDB" id="A0A7Y6F347"/>